<feature type="binding site" evidence="6">
    <location>
        <begin position="281"/>
        <end position="282"/>
    </location>
    <ligand>
        <name>substrate</name>
    </ligand>
</feature>
<keyword evidence="2 8" id="KW-0560">Oxidoreductase</keyword>
<dbReference type="Pfam" id="PF01210">
    <property type="entry name" value="NAD_Gly3P_dh_N"/>
    <property type="match status" value="1"/>
</dbReference>
<proteinExistence type="inferred from homology"/>
<evidence type="ECO:0000313" key="12">
    <source>
        <dbReference type="EMBL" id="ORD93464.1"/>
    </source>
</evidence>
<keyword evidence="13" id="KW-1185">Reference proteome</keyword>
<dbReference type="PANTHER" id="PTHR11728">
    <property type="entry name" value="GLYCEROL-3-PHOSPHATE DEHYDROGENASE"/>
    <property type="match status" value="1"/>
</dbReference>
<feature type="active site" description="Proton acceptor" evidence="5">
    <location>
        <position position="209"/>
    </location>
</feature>
<name>A0A1Y1S4Y5_9MICR</name>
<dbReference type="InterPro" id="IPR006168">
    <property type="entry name" value="G3P_DH_NAD-dep"/>
</dbReference>
<dbReference type="PIRSF" id="PIRSF000114">
    <property type="entry name" value="Glycerol-3-P_dh"/>
    <property type="match status" value="1"/>
</dbReference>
<dbReference type="GO" id="GO:0141152">
    <property type="term" value="F:glycerol-3-phosphate dehydrogenase (NAD+) activity"/>
    <property type="evidence" value="ECO:0007669"/>
    <property type="project" value="UniProtKB-UniRule"/>
</dbReference>
<comment type="catalytic activity">
    <reaction evidence="4 9">
        <text>sn-glycerol 3-phosphate + NAD(+) = dihydroxyacetone phosphate + NADH + H(+)</text>
        <dbReference type="Rhea" id="RHEA:11092"/>
        <dbReference type="ChEBI" id="CHEBI:15378"/>
        <dbReference type="ChEBI" id="CHEBI:57540"/>
        <dbReference type="ChEBI" id="CHEBI:57597"/>
        <dbReference type="ChEBI" id="CHEBI:57642"/>
        <dbReference type="ChEBI" id="CHEBI:57945"/>
        <dbReference type="EC" id="1.1.1.8"/>
    </reaction>
</comment>
<dbReference type="InterPro" id="IPR006109">
    <property type="entry name" value="G3P_DH_NAD-dep_C"/>
</dbReference>
<dbReference type="InterPro" id="IPR008927">
    <property type="entry name" value="6-PGluconate_DH-like_C_sf"/>
</dbReference>
<feature type="domain" description="Glycerol-3-phosphate dehydrogenase NAD-dependent C-terminal" evidence="11">
    <location>
        <begin position="201"/>
        <end position="349"/>
    </location>
</feature>
<dbReference type="InterPro" id="IPR036291">
    <property type="entry name" value="NAD(P)-bd_dom_sf"/>
</dbReference>
<dbReference type="Proteomes" id="UP000192639">
    <property type="component" value="Unassembled WGS sequence"/>
</dbReference>
<dbReference type="GO" id="GO:0046168">
    <property type="term" value="P:glycerol-3-phosphate catabolic process"/>
    <property type="evidence" value="ECO:0007669"/>
    <property type="project" value="UniProtKB-UniRule"/>
</dbReference>
<keyword evidence="3 7" id="KW-0520">NAD</keyword>
<comment type="similarity">
    <text evidence="1 8">Belongs to the NAD-dependent glycerol-3-phosphate dehydrogenase family.</text>
</comment>
<evidence type="ECO:0000259" key="11">
    <source>
        <dbReference type="Pfam" id="PF07479"/>
    </source>
</evidence>
<dbReference type="Gene3D" id="3.40.50.720">
    <property type="entry name" value="NAD(P)-binding Rossmann-like Domain"/>
    <property type="match status" value="1"/>
</dbReference>
<feature type="binding site" evidence="7">
    <location>
        <position position="311"/>
    </location>
    <ligand>
        <name>NAD(+)</name>
        <dbReference type="ChEBI" id="CHEBI:57540"/>
    </ligand>
</feature>
<dbReference type="GO" id="GO:0005829">
    <property type="term" value="C:cytosol"/>
    <property type="evidence" value="ECO:0007669"/>
    <property type="project" value="TreeGrafter"/>
</dbReference>
<evidence type="ECO:0000256" key="6">
    <source>
        <dbReference type="PIRSR" id="PIRSR000114-2"/>
    </source>
</evidence>
<evidence type="ECO:0000256" key="9">
    <source>
        <dbReference type="RuleBase" id="RU361243"/>
    </source>
</evidence>
<feature type="binding site" evidence="6">
    <location>
        <position position="124"/>
    </location>
    <ligand>
        <name>substrate</name>
    </ligand>
</feature>
<dbReference type="GO" id="GO:0005975">
    <property type="term" value="P:carbohydrate metabolic process"/>
    <property type="evidence" value="ECO:0007669"/>
    <property type="project" value="InterPro"/>
</dbReference>
<accession>A0A1Y1S4Y5</accession>
<dbReference type="SUPFAM" id="SSF48179">
    <property type="entry name" value="6-phosphogluconate dehydrogenase C-terminal domain-like"/>
    <property type="match status" value="1"/>
</dbReference>
<evidence type="ECO:0000256" key="7">
    <source>
        <dbReference type="PIRSR" id="PIRSR000114-3"/>
    </source>
</evidence>
<organism evidence="12 13">
    <name type="scientific">Enterospora canceri</name>
    <dbReference type="NCBI Taxonomy" id="1081671"/>
    <lineage>
        <taxon>Eukaryota</taxon>
        <taxon>Fungi</taxon>
        <taxon>Fungi incertae sedis</taxon>
        <taxon>Microsporidia</taxon>
        <taxon>Enterocytozoonidae</taxon>
        <taxon>Enterospora</taxon>
    </lineage>
</organism>
<dbReference type="PRINTS" id="PR00077">
    <property type="entry name" value="GPDHDRGNASE"/>
</dbReference>
<comment type="caution">
    <text evidence="12">The sequence shown here is derived from an EMBL/GenBank/DDBJ whole genome shotgun (WGS) entry which is preliminary data.</text>
</comment>
<dbReference type="Pfam" id="PF07479">
    <property type="entry name" value="NAD_Gly3P_dh_C"/>
    <property type="match status" value="1"/>
</dbReference>
<dbReference type="AlphaFoldDB" id="A0A1Y1S4Y5"/>
<dbReference type="OrthoDB" id="10263760at2759"/>
<feature type="domain" description="Glycerol-3-phosphate dehydrogenase NAD-dependent N-terminal" evidence="10">
    <location>
        <begin position="5"/>
        <end position="177"/>
    </location>
</feature>
<evidence type="ECO:0000256" key="5">
    <source>
        <dbReference type="PIRSR" id="PIRSR000114-1"/>
    </source>
</evidence>
<dbReference type="GO" id="GO:0051287">
    <property type="term" value="F:NAD binding"/>
    <property type="evidence" value="ECO:0007669"/>
    <property type="project" value="UniProtKB-UniRule"/>
</dbReference>
<feature type="binding site" evidence="7">
    <location>
        <position position="309"/>
    </location>
    <ligand>
        <name>NAD(+)</name>
        <dbReference type="ChEBI" id="CHEBI:57540"/>
    </ligand>
</feature>
<protein>
    <recommendedName>
        <fullName evidence="9">Glycerol-3-phosphate dehydrogenase [NAD(+)]</fullName>
        <ecNumber evidence="9">1.1.1.8</ecNumber>
    </recommendedName>
</protein>
<evidence type="ECO:0000259" key="10">
    <source>
        <dbReference type="Pfam" id="PF01210"/>
    </source>
</evidence>
<dbReference type="FunFam" id="1.10.1040.10:FF:000004">
    <property type="entry name" value="Glycerol-3-phosphate dehydrogenase [NAD(+)]"/>
    <property type="match status" value="1"/>
</dbReference>
<evidence type="ECO:0000313" key="13">
    <source>
        <dbReference type="Proteomes" id="UP000192639"/>
    </source>
</evidence>
<dbReference type="Gene3D" id="1.10.1040.10">
    <property type="entry name" value="N-(1-d-carboxylethyl)-l-norvaline Dehydrogenase, domain 2"/>
    <property type="match status" value="1"/>
</dbReference>
<evidence type="ECO:0000256" key="1">
    <source>
        <dbReference type="ARBA" id="ARBA00011009"/>
    </source>
</evidence>
<feature type="binding site" evidence="7">
    <location>
        <position position="158"/>
    </location>
    <ligand>
        <name>NAD(+)</name>
        <dbReference type="ChEBI" id="CHEBI:57540"/>
    </ligand>
</feature>
<evidence type="ECO:0000256" key="2">
    <source>
        <dbReference type="ARBA" id="ARBA00023002"/>
    </source>
</evidence>
<dbReference type="EC" id="1.1.1.8" evidence="9"/>
<dbReference type="PANTHER" id="PTHR11728:SF8">
    <property type="entry name" value="GLYCEROL-3-PHOSPHATE DEHYDROGENASE [NAD(+)]-RELATED"/>
    <property type="match status" value="1"/>
</dbReference>
<evidence type="ECO:0000256" key="8">
    <source>
        <dbReference type="RuleBase" id="RU000437"/>
    </source>
</evidence>
<dbReference type="EMBL" id="LWDP01000080">
    <property type="protein sequence ID" value="ORD93464.1"/>
    <property type="molecule type" value="Genomic_DNA"/>
</dbReference>
<dbReference type="SUPFAM" id="SSF51735">
    <property type="entry name" value="NAD(P)-binding Rossmann-fold domains"/>
    <property type="match status" value="1"/>
</dbReference>
<evidence type="ECO:0000256" key="3">
    <source>
        <dbReference type="ARBA" id="ARBA00023027"/>
    </source>
</evidence>
<reference evidence="12 13" key="1">
    <citation type="journal article" date="2017" name="Environ. Microbiol.">
        <title>Decay of the glycolytic pathway and adaptation to intranuclear parasitism within Enterocytozoonidae microsporidia.</title>
        <authorList>
            <person name="Wiredu Boakye D."/>
            <person name="Jaroenlak P."/>
            <person name="Prachumwat A."/>
            <person name="Williams T.A."/>
            <person name="Bateman K.S."/>
            <person name="Itsathitphaisarn O."/>
            <person name="Sritunyalucksana K."/>
            <person name="Paszkiewicz K.H."/>
            <person name="Moore K.A."/>
            <person name="Stentiford G.D."/>
            <person name="Williams B.A."/>
        </authorList>
    </citation>
    <scope>NUCLEOTIDE SEQUENCE [LARGE SCALE GENOMIC DNA]</scope>
    <source>
        <strain evidence="12 13">GB1</strain>
    </source>
</reference>
<dbReference type="InterPro" id="IPR013328">
    <property type="entry name" value="6PGD_dom2"/>
</dbReference>
<feature type="binding site" evidence="7">
    <location>
        <begin position="9"/>
        <end position="14"/>
    </location>
    <ligand>
        <name>NAD(+)</name>
        <dbReference type="ChEBI" id="CHEBI:57540"/>
    </ligand>
</feature>
<dbReference type="VEuPathDB" id="MicrosporidiaDB:ECANGB1_2198"/>
<sequence length="357" mass="40450">MHKRVAIIGCGNWGATVANLIANGLDESVFGDEILMYTHETMVEYKNKKRKLSELINHEHVNPKYLPGIEVNKRIRAVVDFTDLTHISIMIVCLPHQYLNALKNIDFIRNGINKDELMVINLSKGLVTDESGLPITPSEYISRLLGVNVSTLQGANIANEIADGCYAETLIGYHKEEEREIYAWLFGKRHFRVSFVKYNPTIEMFGALKNVISLAMGIIDGMAYKSKIKIKVSSNTKAMIFRKGLVEIMEIAKLMKYDNVKRLVFESCGVADLFVSCLAGRNYKCGQLVTDYSGSNILNELESNFNGQKIQGLGTVEHIHDYLKHLNKINEFELVKMVYEVFHVTGNVEPVYKYLEK</sequence>
<dbReference type="InterPro" id="IPR011128">
    <property type="entry name" value="G3P_DH_NAD-dep_N"/>
</dbReference>
<gene>
    <name evidence="12" type="primary">GPDA1</name>
    <name evidence="12" type="ORF">ECANGB1_2198</name>
</gene>
<evidence type="ECO:0000256" key="4">
    <source>
        <dbReference type="ARBA" id="ARBA00048683"/>
    </source>
</evidence>
<feature type="binding site" evidence="7">
    <location>
        <position position="281"/>
    </location>
    <ligand>
        <name>NAD(+)</name>
        <dbReference type="ChEBI" id="CHEBI:57540"/>
    </ligand>
</feature>